<keyword evidence="2" id="KW-1185">Reference proteome</keyword>
<protein>
    <submittedName>
        <fullName evidence="1">Uncharacterized protein</fullName>
    </submittedName>
</protein>
<evidence type="ECO:0000313" key="1">
    <source>
        <dbReference type="EMBL" id="TNN57589.1"/>
    </source>
</evidence>
<dbReference type="EMBL" id="SRLO01000401">
    <property type="protein sequence ID" value="TNN57589.1"/>
    <property type="molecule type" value="Genomic_DNA"/>
</dbReference>
<dbReference type="AlphaFoldDB" id="A0A4Z2GVV9"/>
<evidence type="ECO:0000313" key="2">
    <source>
        <dbReference type="Proteomes" id="UP000314294"/>
    </source>
</evidence>
<dbReference type="OrthoDB" id="8938362at2759"/>
<organism evidence="1 2">
    <name type="scientific">Liparis tanakae</name>
    <name type="common">Tanaka's snailfish</name>
    <dbReference type="NCBI Taxonomy" id="230148"/>
    <lineage>
        <taxon>Eukaryota</taxon>
        <taxon>Metazoa</taxon>
        <taxon>Chordata</taxon>
        <taxon>Craniata</taxon>
        <taxon>Vertebrata</taxon>
        <taxon>Euteleostomi</taxon>
        <taxon>Actinopterygii</taxon>
        <taxon>Neopterygii</taxon>
        <taxon>Teleostei</taxon>
        <taxon>Neoteleostei</taxon>
        <taxon>Acanthomorphata</taxon>
        <taxon>Eupercaria</taxon>
        <taxon>Perciformes</taxon>
        <taxon>Cottioidei</taxon>
        <taxon>Cottales</taxon>
        <taxon>Liparidae</taxon>
        <taxon>Liparis</taxon>
    </lineage>
</organism>
<name>A0A4Z2GVV9_9TELE</name>
<proteinExistence type="predicted"/>
<comment type="caution">
    <text evidence="1">The sequence shown here is derived from an EMBL/GenBank/DDBJ whole genome shotgun (WGS) entry which is preliminary data.</text>
</comment>
<accession>A0A4Z2GVV9</accession>
<sequence>MDSLELLLSLRCLPVGQAQLDLHFIEVSLHLLFHPESLVSAASLSLQRALQSVRHPQVVTLGLIHLLVLLSQLPLDFGLHLVELKLGSEDLTLLMLKGALLKAVMHCLSFKAPESFLESRLYVSLLLLQLFTDLLQLVDSLSSLTKLLSQRCSSSIRSLHVHHEILNLTLKPVLGFLQGGTFSISSFNSFFCILFDDVLHVGHHIIQLQPELALLFLQLLLDSLQVVNLLSQRRSGGFVLESGLFEVSAHLLKLRLPLLVHLDLDRRGSSGLLQPLTDLLQLSRQVSPLFLHLGPGSSLCLQLFLQLFNASLDEMYPSLCELFAFGLQLDLTLDETLTSLLSI</sequence>
<gene>
    <name evidence="1" type="ORF">EYF80_032191</name>
</gene>
<reference evidence="1 2" key="1">
    <citation type="submission" date="2019-03" db="EMBL/GenBank/DDBJ databases">
        <title>First draft genome of Liparis tanakae, snailfish: a comprehensive survey of snailfish specific genes.</title>
        <authorList>
            <person name="Kim W."/>
            <person name="Song I."/>
            <person name="Jeong J.-H."/>
            <person name="Kim D."/>
            <person name="Kim S."/>
            <person name="Ryu S."/>
            <person name="Song J.Y."/>
            <person name="Lee S.K."/>
        </authorList>
    </citation>
    <scope>NUCLEOTIDE SEQUENCE [LARGE SCALE GENOMIC DNA]</scope>
    <source>
        <tissue evidence="1">Muscle</tissue>
    </source>
</reference>
<dbReference type="Proteomes" id="UP000314294">
    <property type="component" value="Unassembled WGS sequence"/>
</dbReference>